<feature type="binding site" evidence="8">
    <location>
        <position position="85"/>
    </location>
    <ligand>
        <name>ATP</name>
        <dbReference type="ChEBI" id="CHEBI:30616"/>
    </ligand>
</feature>
<evidence type="ECO:0000256" key="2">
    <source>
        <dbReference type="ARBA" id="ARBA00022679"/>
    </source>
</evidence>
<feature type="binding site" evidence="8">
    <location>
        <position position="105"/>
    </location>
    <ligand>
        <name>ATP</name>
        <dbReference type="ChEBI" id="CHEBI:30616"/>
    </ligand>
</feature>
<keyword evidence="2 8" id="KW-0808">Transferase</keyword>
<dbReference type="NCBIfam" id="NF000658">
    <property type="entry name" value="PRK00029.1"/>
    <property type="match status" value="1"/>
</dbReference>
<dbReference type="PANTHER" id="PTHR32057:SF14">
    <property type="entry name" value="PROTEIN ADENYLYLTRANSFERASE SELO, MITOCHONDRIAL"/>
    <property type="match status" value="1"/>
</dbReference>
<dbReference type="EMBL" id="FUUY01000016">
    <property type="protein sequence ID" value="SJX23624.1"/>
    <property type="molecule type" value="Genomic_DNA"/>
</dbReference>
<sequence>MQFNSRYSLLPSKLYHHQQPLPLKGAKAGHFNAALAEQLQWSEADKQSWVEICSGQKTFSEFEPLAMVYAGHQFGQWAGQLGDGRGLLIAQILDQHGQTIDLHLKGAGSTPYSRMGDGRAVLRSVIREYLAGHALNSLGVASSNAVGFTSSAQGVQREKLELGAMMLRTSDCHIRLGHFEWINQYQPDLLGEFTQRCIEWHYPECLDAEQPVLAFATQVIQRTAVMIAKWQLVGFAHGVMNTDNLNITGSTLDFGPYGFMERFRPNWINNHSDYQRRYTYQQQPSIGHWNLWTWLNNLIPLCPQDYDKKQWKQDLADCLEHYEPTFLEHYKLGLSQKMGLPHFHTESFDCAMTFLRILQTEQLDYTQSFTRLQEQQYEMIKDDCLDRRQFESFLAQYEQIRANQDTAELNAAMQQANPVYILRNHMAQKAIELAERNDFSEVERLFDLLSHPFERNVALEKAEDLAPLPTDVPEVMVSCSS</sequence>
<name>A0A1R7QH62_ACIJO</name>
<comment type="similarity">
    <text evidence="1 8">Belongs to the SELO family.</text>
</comment>
<evidence type="ECO:0000313" key="9">
    <source>
        <dbReference type="EMBL" id="SJX23624.1"/>
    </source>
</evidence>
<dbReference type="EC" id="2.7.7.108" evidence="8"/>
<feature type="binding site" evidence="8">
    <location>
        <position position="118"/>
    </location>
    <ligand>
        <name>ATP</name>
        <dbReference type="ChEBI" id="CHEBI:30616"/>
    </ligand>
</feature>
<keyword evidence="5 8" id="KW-0547">Nucleotide-binding</keyword>
<dbReference type="RefSeq" id="WP_087014762.1">
    <property type="nucleotide sequence ID" value="NZ_FUUY01000016.1"/>
</dbReference>
<feature type="binding site" evidence="8">
    <location>
        <position position="175"/>
    </location>
    <ligand>
        <name>ATP</name>
        <dbReference type="ChEBI" id="CHEBI:30616"/>
    </ligand>
</feature>
<evidence type="ECO:0000256" key="5">
    <source>
        <dbReference type="ARBA" id="ARBA00022741"/>
    </source>
</evidence>
<feature type="binding site" evidence="8">
    <location>
        <position position="244"/>
    </location>
    <ligand>
        <name>Mg(2+)</name>
        <dbReference type="ChEBI" id="CHEBI:18420"/>
    </ligand>
</feature>
<comment type="cofactor">
    <cofactor evidence="8">
        <name>Mg(2+)</name>
        <dbReference type="ChEBI" id="CHEBI:18420"/>
    </cofactor>
    <cofactor evidence="8">
        <name>Mn(2+)</name>
        <dbReference type="ChEBI" id="CHEBI:29035"/>
    </cofactor>
</comment>
<dbReference type="Proteomes" id="UP000196240">
    <property type="component" value="Unassembled WGS sequence"/>
</dbReference>
<keyword evidence="4 8" id="KW-0479">Metal-binding</keyword>
<evidence type="ECO:0000256" key="6">
    <source>
        <dbReference type="ARBA" id="ARBA00022840"/>
    </source>
</evidence>
<dbReference type="PANTHER" id="PTHR32057">
    <property type="entry name" value="PROTEIN ADENYLYLTRANSFERASE SELO, MITOCHONDRIAL"/>
    <property type="match status" value="1"/>
</dbReference>
<protein>
    <recommendedName>
        <fullName evidence="8">Protein nucleotidyltransferase YdiU</fullName>
        <ecNumber evidence="8">2.7.7.-</ecNumber>
    </recommendedName>
    <alternativeName>
        <fullName evidence="8">Protein adenylyltransferase YdiU</fullName>
        <ecNumber evidence="8">2.7.7.108</ecNumber>
    </alternativeName>
    <alternativeName>
        <fullName evidence="8">Protein uridylyltransferase YdiU</fullName>
        <ecNumber evidence="8">2.7.7.-</ecNumber>
    </alternativeName>
</protein>
<keyword evidence="6 8" id="KW-0067">ATP-binding</keyword>
<feature type="binding site" evidence="8">
    <location>
        <position position="253"/>
    </location>
    <ligand>
        <name>Mg(2+)</name>
        <dbReference type="ChEBI" id="CHEBI:18420"/>
    </ligand>
</feature>
<evidence type="ECO:0000256" key="1">
    <source>
        <dbReference type="ARBA" id="ARBA00009747"/>
    </source>
</evidence>
<evidence type="ECO:0000256" key="8">
    <source>
        <dbReference type="HAMAP-Rule" id="MF_00692"/>
    </source>
</evidence>
<comment type="function">
    <text evidence="8">Nucleotidyltransferase involved in the post-translational modification of proteins. It can catalyze the addition of adenosine monophosphate (AMP) or uridine monophosphate (UMP) to a protein, resulting in modifications known as AMPylation and UMPylation.</text>
</comment>
<comment type="catalytic activity">
    <reaction evidence="8">
        <text>L-tyrosyl-[protein] + UTP = O-(5'-uridylyl)-L-tyrosyl-[protein] + diphosphate</text>
        <dbReference type="Rhea" id="RHEA:83887"/>
        <dbReference type="Rhea" id="RHEA-COMP:10136"/>
        <dbReference type="Rhea" id="RHEA-COMP:20238"/>
        <dbReference type="ChEBI" id="CHEBI:33019"/>
        <dbReference type="ChEBI" id="CHEBI:46398"/>
        <dbReference type="ChEBI" id="CHEBI:46858"/>
        <dbReference type="ChEBI" id="CHEBI:90602"/>
    </reaction>
</comment>
<feature type="binding site" evidence="8">
    <location>
        <position position="82"/>
    </location>
    <ligand>
        <name>ATP</name>
        <dbReference type="ChEBI" id="CHEBI:30616"/>
    </ligand>
</feature>
<dbReference type="GO" id="GO:0005524">
    <property type="term" value="F:ATP binding"/>
    <property type="evidence" value="ECO:0007669"/>
    <property type="project" value="UniProtKB-UniRule"/>
</dbReference>
<evidence type="ECO:0000256" key="3">
    <source>
        <dbReference type="ARBA" id="ARBA00022695"/>
    </source>
</evidence>
<feature type="binding site" evidence="8">
    <location>
        <position position="168"/>
    </location>
    <ligand>
        <name>ATP</name>
        <dbReference type="ChEBI" id="CHEBI:30616"/>
    </ligand>
</feature>
<keyword evidence="7 8" id="KW-0460">Magnesium</keyword>
<dbReference type="GO" id="GO:0030145">
    <property type="term" value="F:manganese ion binding"/>
    <property type="evidence" value="ECO:0007669"/>
    <property type="project" value="UniProtKB-UniRule"/>
</dbReference>
<comment type="catalytic activity">
    <reaction evidence="8">
        <text>L-threonyl-[protein] + ATP = 3-O-(5'-adenylyl)-L-threonyl-[protein] + diphosphate</text>
        <dbReference type="Rhea" id="RHEA:54292"/>
        <dbReference type="Rhea" id="RHEA-COMP:11060"/>
        <dbReference type="Rhea" id="RHEA-COMP:13847"/>
        <dbReference type="ChEBI" id="CHEBI:30013"/>
        <dbReference type="ChEBI" id="CHEBI:30616"/>
        <dbReference type="ChEBI" id="CHEBI:33019"/>
        <dbReference type="ChEBI" id="CHEBI:138113"/>
        <dbReference type="EC" id="2.7.7.108"/>
    </reaction>
</comment>
<feature type="binding site" evidence="8">
    <location>
        <position position="253"/>
    </location>
    <ligand>
        <name>ATP</name>
        <dbReference type="ChEBI" id="CHEBI:30616"/>
    </ligand>
</feature>
<keyword evidence="3 8" id="KW-0548">Nucleotidyltransferase</keyword>
<evidence type="ECO:0000256" key="4">
    <source>
        <dbReference type="ARBA" id="ARBA00022723"/>
    </source>
</evidence>
<comment type="catalytic activity">
    <reaction evidence="8">
        <text>L-seryl-[protein] + UTP = O-(5'-uridylyl)-L-seryl-[protein] + diphosphate</text>
        <dbReference type="Rhea" id="RHEA:64604"/>
        <dbReference type="Rhea" id="RHEA-COMP:9863"/>
        <dbReference type="Rhea" id="RHEA-COMP:16635"/>
        <dbReference type="ChEBI" id="CHEBI:29999"/>
        <dbReference type="ChEBI" id="CHEBI:33019"/>
        <dbReference type="ChEBI" id="CHEBI:46398"/>
        <dbReference type="ChEBI" id="CHEBI:156051"/>
    </reaction>
</comment>
<dbReference type="EC" id="2.7.7.-" evidence="8"/>
<feature type="active site" description="Proton acceptor" evidence="8">
    <location>
        <position position="243"/>
    </location>
</feature>
<accession>A0A1R7QH62</accession>
<dbReference type="HAMAP" id="MF_00692">
    <property type="entry name" value="SelO"/>
    <property type="match status" value="1"/>
</dbReference>
<reference evidence="9 10" key="1">
    <citation type="submission" date="2017-02" db="EMBL/GenBank/DDBJ databases">
        <authorList>
            <person name="Peterson S.W."/>
        </authorList>
    </citation>
    <scope>NUCLEOTIDE SEQUENCE [LARGE SCALE GENOMIC DNA]</scope>
    <source>
        <strain evidence="9">C6</strain>
    </source>
</reference>
<dbReference type="InterPro" id="IPR003846">
    <property type="entry name" value="SelO"/>
</dbReference>
<comment type="catalytic activity">
    <reaction evidence="8">
        <text>L-seryl-[protein] + ATP = 3-O-(5'-adenylyl)-L-seryl-[protein] + diphosphate</text>
        <dbReference type="Rhea" id="RHEA:58120"/>
        <dbReference type="Rhea" id="RHEA-COMP:9863"/>
        <dbReference type="Rhea" id="RHEA-COMP:15073"/>
        <dbReference type="ChEBI" id="CHEBI:29999"/>
        <dbReference type="ChEBI" id="CHEBI:30616"/>
        <dbReference type="ChEBI" id="CHEBI:33019"/>
        <dbReference type="ChEBI" id="CHEBI:142516"/>
        <dbReference type="EC" id="2.7.7.108"/>
    </reaction>
</comment>
<dbReference type="GO" id="GO:0070733">
    <property type="term" value="F:AMPylase activity"/>
    <property type="evidence" value="ECO:0007669"/>
    <property type="project" value="UniProtKB-EC"/>
</dbReference>
<dbReference type="AlphaFoldDB" id="A0A1R7QH62"/>
<comment type="catalytic activity">
    <reaction evidence="8">
        <text>L-histidyl-[protein] + UTP = N(tele)-(5'-uridylyl)-L-histidyl-[protein] + diphosphate</text>
        <dbReference type="Rhea" id="RHEA:83891"/>
        <dbReference type="Rhea" id="RHEA-COMP:9745"/>
        <dbReference type="Rhea" id="RHEA-COMP:20239"/>
        <dbReference type="ChEBI" id="CHEBI:29979"/>
        <dbReference type="ChEBI" id="CHEBI:33019"/>
        <dbReference type="ChEBI" id="CHEBI:46398"/>
        <dbReference type="ChEBI" id="CHEBI:233474"/>
    </reaction>
</comment>
<evidence type="ECO:0000256" key="7">
    <source>
        <dbReference type="ARBA" id="ARBA00022842"/>
    </source>
</evidence>
<feature type="binding site" evidence="8">
    <location>
        <position position="117"/>
    </location>
    <ligand>
        <name>ATP</name>
        <dbReference type="ChEBI" id="CHEBI:30616"/>
    </ligand>
</feature>
<comment type="catalytic activity">
    <reaction evidence="8">
        <text>L-tyrosyl-[protein] + ATP = O-(5'-adenylyl)-L-tyrosyl-[protein] + diphosphate</text>
        <dbReference type="Rhea" id="RHEA:54288"/>
        <dbReference type="Rhea" id="RHEA-COMP:10136"/>
        <dbReference type="Rhea" id="RHEA-COMP:13846"/>
        <dbReference type="ChEBI" id="CHEBI:30616"/>
        <dbReference type="ChEBI" id="CHEBI:33019"/>
        <dbReference type="ChEBI" id="CHEBI:46858"/>
        <dbReference type="ChEBI" id="CHEBI:83624"/>
        <dbReference type="EC" id="2.7.7.108"/>
    </reaction>
</comment>
<gene>
    <name evidence="8" type="primary">ydiU</name>
    <name evidence="8" type="synonym">selO</name>
    <name evidence="9" type="ORF">ACNJC6_03301</name>
</gene>
<feature type="binding site" evidence="8">
    <location>
        <position position="84"/>
    </location>
    <ligand>
        <name>ATP</name>
        <dbReference type="ChEBI" id="CHEBI:30616"/>
    </ligand>
</feature>
<organism evidence="9 10">
    <name type="scientific">Acinetobacter johnsonii</name>
    <dbReference type="NCBI Taxonomy" id="40214"/>
    <lineage>
        <taxon>Bacteria</taxon>
        <taxon>Pseudomonadati</taxon>
        <taxon>Pseudomonadota</taxon>
        <taxon>Gammaproteobacteria</taxon>
        <taxon>Moraxellales</taxon>
        <taxon>Moraxellaceae</taxon>
        <taxon>Acinetobacter</taxon>
    </lineage>
</organism>
<proteinExistence type="inferred from homology"/>
<evidence type="ECO:0000313" key="10">
    <source>
        <dbReference type="Proteomes" id="UP000196240"/>
    </source>
</evidence>
<keyword evidence="8" id="KW-0464">Manganese</keyword>
<dbReference type="Pfam" id="PF02696">
    <property type="entry name" value="SelO"/>
    <property type="match status" value="1"/>
</dbReference>
<dbReference type="GO" id="GO:0000287">
    <property type="term" value="F:magnesium ion binding"/>
    <property type="evidence" value="ECO:0007669"/>
    <property type="project" value="UniProtKB-UniRule"/>
</dbReference>